<protein>
    <submittedName>
        <fullName evidence="4">Pigment protein</fullName>
    </submittedName>
</protein>
<evidence type="ECO:0000313" key="5">
    <source>
        <dbReference type="Proteomes" id="UP000028252"/>
    </source>
</evidence>
<keyword evidence="1" id="KW-0560">Oxidoreductase</keyword>
<name>A0A081FZI3_9GAMM</name>
<dbReference type="GO" id="GO:0050660">
    <property type="term" value="F:flavin adenine dinucleotide binding"/>
    <property type="evidence" value="ECO:0007669"/>
    <property type="project" value="InterPro"/>
</dbReference>
<dbReference type="Gene3D" id="1.20.140.10">
    <property type="entry name" value="Butyryl-CoA Dehydrogenase, subunit A, domain 3"/>
    <property type="match status" value="1"/>
</dbReference>
<dbReference type="Pfam" id="PF02771">
    <property type="entry name" value="Acyl-CoA_dh_N"/>
    <property type="match status" value="1"/>
</dbReference>
<proteinExistence type="predicted"/>
<dbReference type="eggNOG" id="COG1960">
    <property type="taxonomic scope" value="Bacteria"/>
</dbReference>
<dbReference type="AlphaFoldDB" id="A0A081FZI3"/>
<dbReference type="PIRSF" id="PIRSF016578">
    <property type="entry name" value="HsaA"/>
    <property type="match status" value="1"/>
</dbReference>
<dbReference type="Proteomes" id="UP000028252">
    <property type="component" value="Unassembled WGS sequence"/>
</dbReference>
<organism evidence="4 5">
    <name type="scientific">Marinobacterium lacunae</name>
    <dbReference type="NCBI Taxonomy" id="1232683"/>
    <lineage>
        <taxon>Bacteria</taxon>
        <taxon>Pseudomonadati</taxon>
        <taxon>Pseudomonadota</taxon>
        <taxon>Gammaproteobacteria</taxon>
        <taxon>Oceanospirillales</taxon>
        <taxon>Oceanospirillaceae</taxon>
        <taxon>Marinobacterium</taxon>
    </lineage>
</organism>
<dbReference type="Pfam" id="PF08028">
    <property type="entry name" value="Acyl-CoA_dh_2"/>
    <property type="match status" value="1"/>
</dbReference>
<gene>
    <name evidence="4" type="ORF">ADIMK_1909</name>
</gene>
<dbReference type="Gene3D" id="2.40.110.10">
    <property type="entry name" value="Butyryl-CoA Dehydrogenase, subunit A, domain 2"/>
    <property type="match status" value="1"/>
</dbReference>
<accession>A0A081FZI3</accession>
<dbReference type="GO" id="GO:0003995">
    <property type="term" value="F:acyl-CoA dehydrogenase activity"/>
    <property type="evidence" value="ECO:0007669"/>
    <property type="project" value="TreeGrafter"/>
</dbReference>
<comment type="caution">
    <text evidence="4">The sequence shown here is derived from an EMBL/GenBank/DDBJ whole genome shotgun (WGS) entry which is preliminary data.</text>
</comment>
<dbReference type="InterPro" id="IPR013107">
    <property type="entry name" value="Acyl-CoA_DH_C"/>
</dbReference>
<dbReference type="PATRIC" id="fig|1232683.4.peg.1878"/>
<feature type="domain" description="Acyl-CoA dehydrogenase C-terminal" evidence="3">
    <location>
        <begin position="232"/>
        <end position="361"/>
    </location>
</feature>
<keyword evidence="5" id="KW-1185">Reference proteome</keyword>
<evidence type="ECO:0000259" key="2">
    <source>
        <dbReference type="Pfam" id="PF02771"/>
    </source>
</evidence>
<dbReference type="InterPro" id="IPR013786">
    <property type="entry name" value="AcylCoA_DH/ox_N"/>
</dbReference>
<dbReference type="InterPro" id="IPR036250">
    <property type="entry name" value="AcylCo_DH-like_C"/>
</dbReference>
<dbReference type="SUPFAM" id="SSF56645">
    <property type="entry name" value="Acyl-CoA dehydrogenase NM domain-like"/>
    <property type="match status" value="1"/>
</dbReference>
<dbReference type="STRING" id="1232683.ADIMK_1909"/>
<evidence type="ECO:0000313" key="4">
    <source>
        <dbReference type="EMBL" id="KEA63938.1"/>
    </source>
</evidence>
<dbReference type="InterPro" id="IPR009100">
    <property type="entry name" value="AcylCoA_DH/oxidase_NM_dom_sf"/>
</dbReference>
<dbReference type="InterPro" id="IPR046373">
    <property type="entry name" value="Acyl-CoA_Oxase/DH_mid-dom_sf"/>
</dbReference>
<dbReference type="RefSeq" id="WP_051692814.1">
    <property type="nucleotide sequence ID" value="NZ_JMQN01000023.1"/>
</dbReference>
<dbReference type="Gene3D" id="1.10.540.10">
    <property type="entry name" value="Acyl-CoA dehydrogenase/oxidase, N-terminal domain"/>
    <property type="match status" value="1"/>
</dbReference>
<dbReference type="SUPFAM" id="SSF47203">
    <property type="entry name" value="Acyl-CoA dehydrogenase C-terminal domain-like"/>
    <property type="match status" value="1"/>
</dbReference>
<dbReference type="OrthoDB" id="7316074at2"/>
<dbReference type="PANTHER" id="PTHR43884">
    <property type="entry name" value="ACYL-COA DEHYDROGENASE"/>
    <property type="match status" value="1"/>
</dbReference>
<dbReference type="InterPro" id="IPR037069">
    <property type="entry name" value="AcylCoA_DH/ox_N_sf"/>
</dbReference>
<dbReference type="PANTHER" id="PTHR43884:SF12">
    <property type="entry name" value="ISOVALERYL-COA DEHYDROGENASE, MITOCHONDRIAL-RELATED"/>
    <property type="match status" value="1"/>
</dbReference>
<sequence>MPAHQIDKSLWGGEKVFDALLAEVRERRDEFEKQKHISQDIIESFKEIGVYRSMVPKTLGGDERSPKEFLQMVEAISAADGSAGWIASFGMNPAYLASLPPQTIDKVWAQGPNVVFAAGIFPIQPAKRVEGGYILNGRWRFSSGCMGADLLAVGIQPDGGEQKLPLLAVMPAKQVKIEPNWDVIGMVGTGSHDLVVEDVFVPDEWTFVRGSAPNMDAPFFRYPSLSFASQVLSVTTAGLAREALDVIQGMAAGRKSVTGAPNLGEREYVQIEVGKAEARYRSARAFFYDATDEAWNAVLAGGEPSREQTNLLRLSTSHLTHECAAVVRTAYELAGMTSAYTDHPLCRVARDAMLATQHAFMGAITFKNAGAMFFGHEPLPGYL</sequence>
<reference evidence="4 5" key="1">
    <citation type="submission" date="2014-04" db="EMBL/GenBank/DDBJ databases">
        <title>Marinobacterium kochiensis sp. nov., isolated from sediment sample collected from Kochi backwaters in Kerala, India.</title>
        <authorList>
            <person name="Singh A."/>
            <person name="Pinnaka A.K."/>
        </authorList>
    </citation>
    <scope>NUCLEOTIDE SEQUENCE [LARGE SCALE GENOMIC DNA]</scope>
    <source>
        <strain evidence="4 5">AK27</strain>
    </source>
</reference>
<feature type="domain" description="Acyl-CoA dehydrogenase/oxidase N-terminal" evidence="2">
    <location>
        <begin position="20"/>
        <end position="89"/>
    </location>
</feature>
<evidence type="ECO:0000256" key="1">
    <source>
        <dbReference type="ARBA" id="ARBA00023002"/>
    </source>
</evidence>
<dbReference type="EMBL" id="JMQN01000023">
    <property type="protein sequence ID" value="KEA63938.1"/>
    <property type="molecule type" value="Genomic_DNA"/>
</dbReference>
<evidence type="ECO:0000259" key="3">
    <source>
        <dbReference type="Pfam" id="PF08028"/>
    </source>
</evidence>